<protein>
    <submittedName>
        <fullName evidence="2">Cytochrome b5 domain-containing protein</fullName>
    </submittedName>
</protein>
<sequence>MYFSIPIFNPCQYCRNTINYCNYITLQEFTLSELAYYDGSMGKPAYVAVNGIVYDVSTEAAWGGASHFGLIAGKDFTSQFQGCHGNEAILAKLPKVGILKK</sequence>
<dbReference type="SUPFAM" id="SSF55856">
    <property type="entry name" value="Cytochrome b5-like heme/steroid binding domain"/>
    <property type="match status" value="1"/>
</dbReference>
<dbReference type="Pfam" id="PF00173">
    <property type="entry name" value="Cyt-b5"/>
    <property type="match status" value="1"/>
</dbReference>
<evidence type="ECO:0000313" key="2">
    <source>
        <dbReference type="EMBL" id="MFL0245555.1"/>
    </source>
</evidence>
<evidence type="ECO:0000313" key="3">
    <source>
        <dbReference type="Proteomes" id="UP001623591"/>
    </source>
</evidence>
<comment type="caution">
    <text evidence="2">The sequence shown here is derived from an EMBL/GenBank/DDBJ whole genome shotgun (WGS) entry which is preliminary data.</text>
</comment>
<reference evidence="2 3" key="1">
    <citation type="submission" date="2024-11" db="EMBL/GenBank/DDBJ databases">
        <authorList>
            <person name="Heng Y.C."/>
            <person name="Lim A.C.H."/>
            <person name="Lee J.K.Y."/>
            <person name="Kittelmann S."/>
        </authorList>
    </citation>
    <scope>NUCLEOTIDE SEQUENCE [LARGE SCALE GENOMIC DNA]</scope>
    <source>
        <strain evidence="2 3">WILCCON 0185</strain>
    </source>
</reference>
<dbReference type="Proteomes" id="UP001623591">
    <property type="component" value="Unassembled WGS sequence"/>
</dbReference>
<dbReference type="InterPro" id="IPR036400">
    <property type="entry name" value="Cyt_B5-like_heme/steroid_sf"/>
</dbReference>
<dbReference type="EMBL" id="JBJHZZ010000001">
    <property type="protein sequence ID" value="MFL0245555.1"/>
    <property type="molecule type" value="Genomic_DNA"/>
</dbReference>
<accession>A0ABW8T1P5</accession>
<evidence type="ECO:0000259" key="1">
    <source>
        <dbReference type="SMART" id="SM01117"/>
    </source>
</evidence>
<gene>
    <name evidence="2" type="ORF">ACJDUG_01015</name>
</gene>
<keyword evidence="3" id="KW-1185">Reference proteome</keyword>
<dbReference type="RefSeq" id="WP_406768013.1">
    <property type="nucleotide sequence ID" value="NZ_JBJHZZ010000001.1"/>
</dbReference>
<feature type="domain" description="Cytochrome b5 heme-binding" evidence="1">
    <location>
        <begin position="29"/>
        <end position="100"/>
    </location>
</feature>
<name>A0ABW8T1P5_9CLOT</name>
<organism evidence="2 3">
    <name type="scientific">Candidatus Clostridium stratigraminis</name>
    <dbReference type="NCBI Taxonomy" id="3381661"/>
    <lineage>
        <taxon>Bacteria</taxon>
        <taxon>Bacillati</taxon>
        <taxon>Bacillota</taxon>
        <taxon>Clostridia</taxon>
        <taxon>Eubacteriales</taxon>
        <taxon>Clostridiaceae</taxon>
        <taxon>Clostridium</taxon>
    </lineage>
</organism>
<dbReference type="InterPro" id="IPR001199">
    <property type="entry name" value="Cyt_B5-like_heme/steroid-bd"/>
</dbReference>
<proteinExistence type="predicted"/>
<dbReference type="SMART" id="SM01117">
    <property type="entry name" value="Cyt-b5"/>
    <property type="match status" value="1"/>
</dbReference>
<dbReference type="Gene3D" id="3.10.120.10">
    <property type="entry name" value="Cytochrome b5-like heme/steroid binding domain"/>
    <property type="match status" value="1"/>
</dbReference>